<evidence type="ECO:0000256" key="1">
    <source>
        <dbReference type="ARBA" id="ARBA00022801"/>
    </source>
</evidence>
<evidence type="ECO:0000313" key="7">
    <source>
        <dbReference type="Proteomes" id="UP000472676"/>
    </source>
</evidence>
<feature type="domain" description="PNPLA" evidence="5">
    <location>
        <begin position="152"/>
        <end position="338"/>
    </location>
</feature>
<dbReference type="PANTHER" id="PTHR14226:SF10">
    <property type="entry name" value="TRIACYLGLYCEROL LIPASE 4-RELATED"/>
    <property type="match status" value="1"/>
</dbReference>
<dbReference type="PANTHER" id="PTHR14226">
    <property type="entry name" value="NEUROPATHY TARGET ESTERASE/SWISS CHEESE D.MELANOGASTER"/>
    <property type="match status" value="1"/>
</dbReference>
<feature type="short sequence motif" description="GXSXG" evidence="4">
    <location>
        <begin position="183"/>
        <end position="187"/>
    </location>
</feature>
<dbReference type="RefSeq" id="WP_166255295.1">
    <property type="nucleotide sequence ID" value="NZ_JAAMOW010000004.1"/>
</dbReference>
<evidence type="ECO:0000256" key="2">
    <source>
        <dbReference type="ARBA" id="ARBA00022963"/>
    </source>
</evidence>
<feature type="active site" description="Proton acceptor" evidence="4">
    <location>
        <position position="325"/>
    </location>
</feature>
<proteinExistence type="predicted"/>
<dbReference type="CDD" id="cd07206">
    <property type="entry name" value="Pat_TGL3-4-5_SDP1"/>
    <property type="match status" value="1"/>
</dbReference>
<evidence type="ECO:0000259" key="5">
    <source>
        <dbReference type="PROSITE" id="PS51635"/>
    </source>
</evidence>
<protein>
    <submittedName>
        <fullName evidence="6">DUF3336 domain-containing protein</fullName>
    </submittedName>
</protein>
<dbReference type="Proteomes" id="UP000472676">
    <property type="component" value="Unassembled WGS sequence"/>
</dbReference>
<dbReference type="GO" id="GO:0016042">
    <property type="term" value="P:lipid catabolic process"/>
    <property type="evidence" value="ECO:0007669"/>
    <property type="project" value="UniProtKB-UniRule"/>
</dbReference>
<keyword evidence="3 4" id="KW-0443">Lipid metabolism</keyword>
<keyword evidence="7" id="KW-1185">Reference proteome</keyword>
<sequence length="497" mass="55814">MRNPPRFASRVVRERLRELGHAQTYQGWREIAIELDRLEGADGWTQDDTSEDFDYLLIQERLQRIRALRQKADVRQLAFELYEGLHGNLGNISNPALYAVARVGTKRLVADYIHEVSRCLDFICAGDFADFGFEEKIQFFKRTATSFGRSALMLSGGGTLGMFHLGVIKALHTQKLLPRVLSGASAGSIIASAVAVRSDDEIDAMFEPGGLNLDAFQSLGWREIIRGGAVMDSGQLERCLEANIGDLTFVEAFDRTHRIVSITVSPAETHQQGRLLNYLTAPHVLMRKAVLASCAVPGIFAPVQLEARNYAKQTVPYLPSQRWIDGTLSSDLPMLRLARLHNVNHYVVSQTNPHIVPLIAAAERERRGLAPLARELVKQGGSGALRLARKHLDPHGGGRLLGKIDNIVRQRYSGDINIFPVPSHRRMLGLFANPSSDDIQTYIREGERATWPRIERIRLQTQISRTFEDCIRLLKRREHERVHAGDPRAHKPLRAVR</sequence>
<dbReference type="PROSITE" id="PS51635">
    <property type="entry name" value="PNPLA"/>
    <property type="match status" value="1"/>
</dbReference>
<gene>
    <name evidence="6" type="ORF">G7Y85_09175</name>
</gene>
<dbReference type="InterPro" id="IPR021771">
    <property type="entry name" value="Triacylglycerol_lipase_N"/>
</dbReference>
<dbReference type="GO" id="GO:0004806">
    <property type="term" value="F:triacylglycerol lipase activity"/>
    <property type="evidence" value="ECO:0007669"/>
    <property type="project" value="InterPro"/>
</dbReference>
<dbReference type="SUPFAM" id="SSF52151">
    <property type="entry name" value="FabD/lysophospholipase-like"/>
    <property type="match status" value="1"/>
</dbReference>
<dbReference type="AlphaFoldDB" id="A0A6M2BSF9"/>
<accession>A0A6M2BSF9</accession>
<feature type="active site" description="Nucleophile" evidence="4">
    <location>
        <position position="185"/>
    </location>
</feature>
<dbReference type="InterPro" id="IPR016035">
    <property type="entry name" value="Acyl_Trfase/lysoPLipase"/>
</dbReference>
<dbReference type="Pfam" id="PF01734">
    <property type="entry name" value="Patatin"/>
    <property type="match status" value="1"/>
</dbReference>
<name>A0A6M2BSF9_9GAMM</name>
<evidence type="ECO:0000256" key="4">
    <source>
        <dbReference type="PROSITE-ProRule" id="PRU01161"/>
    </source>
</evidence>
<evidence type="ECO:0000256" key="3">
    <source>
        <dbReference type="ARBA" id="ARBA00023098"/>
    </source>
</evidence>
<dbReference type="InterPro" id="IPR050301">
    <property type="entry name" value="NTE"/>
</dbReference>
<comment type="caution">
    <text evidence="4">Lacks conserved residue(s) required for the propagation of feature annotation.</text>
</comment>
<keyword evidence="2 4" id="KW-0442">Lipid degradation</keyword>
<reference evidence="6 7" key="1">
    <citation type="journal article" date="2014" name="Int. J. Syst. Evol. Microbiol.">
        <title>Solimonas terrae sp. nov., isolated from soil.</title>
        <authorList>
            <person name="Kim S.J."/>
            <person name="Moon J.Y."/>
            <person name="Weon H.Y."/>
            <person name="Ahn J.H."/>
            <person name="Chen W.M."/>
            <person name="Kwon S.W."/>
        </authorList>
    </citation>
    <scope>NUCLEOTIDE SEQUENCE [LARGE SCALE GENOMIC DNA]</scope>
    <source>
        <strain evidence="6 7">KIS83-12</strain>
    </source>
</reference>
<evidence type="ECO:0000313" key="6">
    <source>
        <dbReference type="EMBL" id="NGY04937.1"/>
    </source>
</evidence>
<keyword evidence="1 4" id="KW-0378">Hydrolase</keyword>
<dbReference type="EMBL" id="JAAMOW010000004">
    <property type="protein sequence ID" value="NGY04937.1"/>
    <property type="molecule type" value="Genomic_DNA"/>
</dbReference>
<dbReference type="InterPro" id="IPR002641">
    <property type="entry name" value="PNPLA_dom"/>
</dbReference>
<feature type="short sequence motif" description="GXGXXG" evidence="4">
    <location>
        <begin position="156"/>
        <end position="161"/>
    </location>
</feature>
<organism evidence="6 7">
    <name type="scientific">Solimonas terrae</name>
    <dbReference type="NCBI Taxonomy" id="1396819"/>
    <lineage>
        <taxon>Bacteria</taxon>
        <taxon>Pseudomonadati</taxon>
        <taxon>Pseudomonadota</taxon>
        <taxon>Gammaproteobacteria</taxon>
        <taxon>Nevskiales</taxon>
        <taxon>Nevskiaceae</taxon>
        <taxon>Solimonas</taxon>
    </lineage>
</organism>
<dbReference type="Gene3D" id="3.40.1090.10">
    <property type="entry name" value="Cytosolic phospholipase A2 catalytic domain"/>
    <property type="match status" value="2"/>
</dbReference>
<comment type="caution">
    <text evidence="6">The sequence shown here is derived from an EMBL/GenBank/DDBJ whole genome shotgun (WGS) entry which is preliminary data.</text>
</comment>
<dbReference type="Pfam" id="PF11815">
    <property type="entry name" value="DUF3336"/>
    <property type="match status" value="1"/>
</dbReference>